<dbReference type="VEuPathDB" id="FungiDB:RhiirFUN_014366"/>
<evidence type="ECO:0000313" key="1">
    <source>
        <dbReference type="EMBL" id="ESA18482.1"/>
    </source>
</evidence>
<accession>U9UFS3</accession>
<dbReference type="HOGENOM" id="CLU_1008817_0_0_1"/>
<sequence>MYLISVPNLPPVFSVHIEASSLYFLYKANVTVDTTIELLLKCFQAHVKDVFDYKFNCAGQDLQSTDTLKNLGLKEGDYIQAVRIPFKLYVKIATLELILVSVKLYVRMQDGEVIELHVPGEFDIILMTDVRCHAKKICKSLPGMLATRSTAKTNNGRSTIPIDSATELPILQHLIHLQKNTMIVLANLILILQHLNTKNVMMVLKSLTLITFEEIRRSCSYFCSTMDTIYIEKCPTARSLPEIIYNSAAKFFRNNETVTRLTCSCMAQLAHVVHYL</sequence>
<name>U9UFS3_RHIID</name>
<organism evidence="1">
    <name type="scientific">Rhizophagus irregularis (strain DAOM 181602 / DAOM 197198 / MUCL 43194)</name>
    <name type="common">Arbuscular mycorrhizal fungus</name>
    <name type="synonym">Glomus intraradices</name>
    <dbReference type="NCBI Taxonomy" id="747089"/>
    <lineage>
        <taxon>Eukaryota</taxon>
        <taxon>Fungi</taxon>
        <taxon>Fungi incertae sedis</taxon>
        <taxon>Mucoromycota</taxon>
        <taxon>Glomeromycotina</taxon>
        <taxon>Glomeromycetes</taxon>
        <taxon>Glomerales</taxon>
        <taxon>Glomeraceae</taxon>
        <taxon>Rhizophagus</taxon>
    </lineage>
</organism>
<dbReference type="EMBL" id="KI279180">
    <property type="protein sequence ID" value="ESA18482.1"/>
    <property type="molecule type" value="Genomic_DNA"/>
</dbReference>
<reference evidence="1" key="1">
    <citation type="submission" date="2013-07" db="EMBL/GenBank/DDBJ databases">
        <title>The genome of an arbuscular mycorrhizal fungus provides insights into the evolution of the oldest plant symbiosis.</title>
        <authorList>
            <consortium name="DOE Joint Genome Institute"/>
            <person name="Tisserant E."/>
            <person name="Malbreil M."/>
            <person name="Kuo A."/>
            <person name="Kohler A."/>
            <person name="Symeonidi A."/>
            <person name="Balestrini R."/>
            <person name="Charron P."/>
            <person name="Duensing N."/>
            <person name="Frei-dit-Frey N."/>
            <person name="Gianinazzi-Pearson V."/>
            <person name="Gilbert B."/>
            <person name="Handa Y."/>
            <person name="Hijri M."/>
            <person name="Kaul R."/>
            <person name="Kawaguchi M."/>
            <person name="Krajinski F."/>
            <person name="Lammers P."/>
            <person name="Lapierre D."/>
            <person name="Masclaux F.G."/>
            <person name="Murat C."/>
            <person name="Morin E."/>
            <person name="Ndikumana S."/>
            <person name="Pagni M."/>
            <person name="Petitpierre D."/>
            <person name="Requena N."/>
            <person name="Rosikiewicz P."/>
            <person name="Riley R."/>
            <person name="Saito K."/>
            <person name="San Clemente H."/>
            <person name="Shapiro H."/>
            <person name="van Tuinen D."/>
            <person name="Becard G."/>
            <person name="Bonfante P."/>
            <person name="Paszkowski U."/>
            <person name="Shachar-Hill Y."/>
            <person name="Young J.P."/>
            <person name="Sanders I.R."/>
            <person name="Henrissat B."/>
            <person name="Rensing S.A."/>
            <person name="Grigoriev I.V."/>
            <person name="Corradi N."/>
            <person name="Roux C."/>
            <person name="Martin F."/>
        </authorList>
    </citation>
    <scope>NUCLEOTIDE SEQUENCE</scope>
    <source>
        <strain evidence="1">DAOM 197198</strain>
    </source>
</reference>
<dbReference type="AlphaFoldDB" id="U9UFS3"/>
<protein>
    <recommendedName>
        <fullName evidence="2">Ubiquitin-like domain-containing protein</fullName>
    </recommendedName>
</protein>
<gene>
    <name evidence="1" type="ORF">GLOINDRAFT_93381</name>
</gene>
<proteinExistence type="predicted"/>
<evidence type="ECO:0008006" key="2">
    <source>
        <dbReference type="Google" id="ProtNLM"/>
    </source>
</evidence>